<evidence type="ECO:0000313" key="3">
    <source>
        <dbReference type="Proteomes" id="UP000194127"/>
    </source>
</evidence>
<dbReference type="EMBL" id="KZ110599">
    <property type="protein sequence ID" value="OSX61199.1"/>
    <property type="molecule type" value="Genomic_DNA"/>
</dbReference>
<proteinExistence type="predicted"/>
<gene>
    <name evidence="2" type="ORF">POSPLADRAFT_1047446</name>
</gene>
<reference evidence="2 3" key="1">
    <citation type="submission" date="2017-04" db="EMBL/GenBank/DDBJ databases">
        <title>Genome Sequence of the Model Brown-Rot Fungus Postia placenta SB12.</title>
        <authorList>
            <consortium name="DOE Joint Genome Institute"/>
            <person name="Gaskell J."/>
            <person name="Kersten P."/>
            <person name="Larrondo L.F."/>
            <person name="Canessa P."/>
            <person name="Martinez D."/>
            <person name="Hibbett D."/>
            <person name="Schmoll M."/>
            <person name="Kubicek C.P."/>
            <person name="Martinez A.T."/>
            <person name="Yadav J."/>
            <person name="Master E."/>
            <person name="Magnuson J.K."/>
            <person name="James T."/>
            <person name="Yaver D."/>
            <person name="Berka R."/>
            <person name="Labutti K."/>
            <person name="Lipzen A."/>
            <person name="Aerts A."/>
            <person name="Barry K."/>
            <person name="Henrissat B."/>
            <person name="Blanchette R."/>
            <person name="Grigoriev I."/>
            <person name="Cullen D."/>
        </authorList>
    </citation>
    <scope>NUCLEOTIDE SEQUENCE [LARGE SCALE GENOMIC DNA]</scope>
    <source>
        <strain evidence="2 3">MAD-698-R-SB12</strain>
    </source>
</reference>
<dbReference type="InterPro" id="IPR027417">
    <property type="entry name" value="P-loop_NTPase"/>
</dbReference>
<protein>
    <submittedName>
        <fullName evidence="2">Uncharacterized protein</fullName>
    </submittedName>
</protein>
<keyword evidence="3" id="KW-1185">Reference proteome</keyword>
<feature type="coiled-coil region" evidence="1">
    <location>
        <begin position="240"/>
        <end position="267"/>
    </location>
</feature>
<dbReference type="STRING" id="670580.A0A1X6MXX2"/>
<dbReference type="GeneID" id="36324239"/>
<name>A0A1X6MXX2_9APHY</name>
<dbReference type="Proteomes" id="UP000194127">
    <property type="component" value="Unassembled WGS sequence"/>
</dbReference>
<dbReference type="OrthoDB" id="8954335at2759"/>
<dbReference type="CDD" id="cd00882">
    <property type="entry name" value="Ras_like_GTPase"/>
    <property type="match status" value="1"/>
</dbReference>
<organism evidence="2 3">
    <name type="scientific">Postia placenta MAD-698-R-SB12</name>
    <dbReference type="NCBI Taxonomy" id="670580"/>
    <lineage>
        <taxon>Eukaryota</taxon>
        <taxon>Fungi</taxon>
        <taxon>Dikarya</taxon>
        <taxon>Basidiomycota</taxon>
        <taxon>Agaricomycotina</taxon>
        <taxon>Agaricomycetes</taxon>
        <taxon>Polyporales</taxon>
        <taxon>Adustoporiaceae</taxon>
        <taxon>Rhodonia</taxon>
    </lineage>
</organism>
<dbReference type="AlphaFoldDB" id="A0A1X6MXX2"/>
<sequence length="309" mass="34566">MKLIAPGANNEKSELPFINTVTGGHLEIGESLQSCTIRVQTAECTIRGEHVKLIDTPGFDDTHRSQSAILKDIADFLEQTYEQNVKLSGIIYMYRISDNRAGGIARENFALDAMSNVVIATTMWSGIAEDVGVRRERELSSETFYFKDATDQGARFRRLYNTPASAEEMMDILVANSPRTLQLQGELVDEHRPLLRTSAGEEASGQLRMQASRQLSGINHLQNEVRAANSDPTTIDRSEQARMQAQITAMQETLERIRGELENLAKEPPRKRPRWMARVISRGRKKLDAIFVRKCREGAGCLSDGGLEL</sequence>
<keyword evidence="1" id="KW-0175">Coiled coil</keyword>
<dbReference type="Gene3D" id="3.40.50.300">
    <property type="entry name" value="P-loop containing nucleotide triphosphate hydrolases"/>
    <property type="match status" value="1"/>
</dbReference>
<evidence type="ECO:0000313" key="2">
    <source>
        <dbReference type="EMBL" id="OSX61199.1"/>
    </source>
</evidence>
<dbReference type="SUPFAM" id="SSF52540">
    <property type="entry name" value="P-loop containing nucleoside triphosphate hydrolases"/>
    <property type="match status" value="1"/>
</dbReference>
<dbReference type="RefSeq" id="XP_024337993.1">
    <property type="nucleotide sequence ID" value="XM_024479289.1"/>
</dbReference>
<evidence type="ECO:0000256" key="1">
    <source>
        <dbReference type="SAM" id="Coils"/>
    </source>
</evidence>
<accession>A0A1X6MXX2</accession>